<protein>
    <submittedName>
        <fullName evidence="1">Uncharacterized protein</fullName>
    </submittedName>
</protein>
<proteinExistence type="predicted"/>
<evidence type="ECO:0000313" key="1">
    <source>
        <dbReference type="EMBL" id="TBC15634.1"/>
    </source>
</evidence>
<dbReference type="EMBL" id="SIMR01000001">
    <property type="protein sequence ID" value="TBC15634.1"/>
    <property type="molecule type" value="Genomic_DNA"/>
</dbReference>
<comment type="caution">
    <text evidence="1">The sequence shown here is derived from an EMBL/GenBank/DDBJ whole genome shotgun (WGS) entry which is preliminary data.</text>
</comment>
<evidence type="ECO:0000313" key="2">
    <source>
        <dbReference type="Proteomes" id="UP000294215"/>
    </source>
</evidence>
<accession>A0AB38I4L4</accession>
<sequence>MAAIRERAVLEIAEALGPRIAHAVGTAVFEALVAVDFDAKKLLFPILDETPISSTSLKA</sequence>
<gene>
    <name evidence="1" type="ORF">ELH40_12205</name>
</gene>
<reference evidence="1 2" key="1">
    <citation type="submission" date="2019-02" db="EMBL/GenBank/DDBJ databases">
        <title>The genomic architecture of introgression among sibling species of bacteria.</title>
        <authorList>
            <person name="Cavassim M.I.A."/>
            <person name="Moeskjaer S."/>
            <person name="Moslemi C."/>
            <person name="Fields B."/>
            <person name="Bachmann A."/>
            <person name="Vilhjalmsson B."/>
            <person name="Schierup M.H."/>
            <person name="Young J.P.W."/>
            <person name="Andersen S.U."/>
        </authorList>
    </citation>
    <scope>NUCLEOTIDE SEQUENCE [LARGE SCALE GENOMIC DNA]</scope>
    <source>
        <strain evidence="1 2">SM92</strain>
    </source>
</reference>
<dbReference type="AlphaFoldDB" id="A0AB38I4L4"/>
<dbReference type="Proteomes" id="UP000294215">
    <property type="component" value="Unassembled WGS sequence"/>
</dbReference>
<organism evidence="1 2">
    <name type="scientific">Rhizobium ruizarguesonis</name>
    <dbReference type="NCBI Taxonomy" id="2081791"/>
    <lineage>
        <taxon>Bacteria</taxon>
        <taxon>Pseudomonadati</taxon>
        <taxon>Pseudomonadota</taxon>
        <taxon>Alphaproteobacteria</taxon>
        <taxon>Hyphomicrobiales</taxon>
        <taxon>Rhizobiaceae</taxon>
        <taxon>Rhizobium/Agrobacterium group</taxon>
        <taxon>Rhizobium</taxon>
    </lineage>
</organism>
<name>A0AB38I4L4_9HYPH</name>